<dbReference type="Pfam" id="PF00098">
    <property type="entry name" value="zf-CCHC"/>
    <property type="match status" value="1"/>
</dbReference>
<dbReference type="GO" id="GO:0016791">
    <property type="term" value="F:phosphatase activity"/>
    <property type="evidence" value="ECO:0007669"/>
    <property type="project" value="InterPro"/>
</dbReference>
<dbReference type="PANTHER" id="PTHR47718:SF13">
    <property type="entry name" value="OS09G0290500 PROTEIN"/>
    <property type="match status" value="1"/>
</dbReference>
<dbReference type="GO" id="GO:0046856">
    <property type="term" value="P:phosphatidylinositol dephosphorylation"/>
    <property type="evidence" value="ECO:0007669"/>
    <property type="project" value="InterPro"/>
</dbReference>
<evidence type="ECO:0000256" key="2">
    <source>
        <dbReference type="ARBA" id="ARBA00022723"/>
    </source>
</evidence>
<dbReference type="Proteomes" id="UP000436088">
    <property type="component" value="Unassembled WGS sequence"/>
</dbReference>
<keyword evidence="2" id="KW-0479">Metal-binding</keyword>
<comment type="similarity">
    <text evidence="1">Belongs to the inositol polyphosphate 5-phosphatase family.</text>
</comment>
<dbReference type="SUPFAM" id="SSF56219">
    <property type="entry name" value="DNase I-like"/>
    <property type="match status" value="1"/>
</dbReference>
<dbReference type="PROSITE" id="PS50158">
    <property type="entry name" value="ZF_CCHC"/>
    <property type="match status" value="1"/>
</dbReference>
<comment type="caution">
    <text evidence="7">The sequence shown here is derived from an EMBL/GenBank/DDBJ whole genome shotgun (WGS) entry which is preliminary data.</text>
</comment>
<dbReference type="InterPro" id="IPR036875">
    <property type="entry name" value="Znf_CCHC_sf"/>
</dbReference>
<keyword evidence="8" id="KW-1185">Reference proteome</keyword>
<dbReference type="SUPFAM" id="SSF51197">
    <property type="entry name" value="Clavaminate synthase-like"/>
    <property type="match status" value="1"/>
</dbReference>
<dbReference type="InterPro" id="IPR026992">
    <property type="entry name" value="DIOX_N"/>
</dbReference>
<dbReference type="Pfam" id="PF10551">
    <property type="entry name" value="MULE"/>
    <property type="match status" value="1"/>
</dbReference>
<protein>
    <submittedName>
        <fullName evidence="7">S-norcoclaurine synthase 1</fullName>
    </submittedName>
</protein>
<dbReference type="Gene3D" id="4.10.60.10">
    <property type="entry name" value="Zinc finger, CCHC-type"/>
    <property type="match status" value="1"/>
</dbReference>
<sequence>METKVQSLVPIGYLPVENVQSLASKNLKNIPPRYIRPEVEFDVVSVDESLQIPVIDMSKLDDDVDEQKKLHLACKYWGFFQLMNHGVEDEVIEKMKMDIQEFFNLPLEEKMAYALIPNHIEGYGQSFVVSEDQKLDWGDMLFLSGLPVSTRNMRFWPTNPPSFRSAFDKYLIELNKVKIHLIKLIAKNLGTDPEKLMKAILRKDGCLAAISERPVDFIDDNKWIEMDGNVMANFHIALADELTSLSCKIGEQERAELLLQSLPDSYDQLIINLTNSNVTSLVFDDVVAAVLQEENRRKNKEDRQVNLQQAEALTTMTTMRGRSTERGQSSSHKHGRSKSRSKKNLKCYNCGKKGHLKKDCWSLNKNSNPQGNTANTSDDGDALCCEASTTVEGTWNVAGRLPSEDLEIDDRLCTDDPTDIYIIGYESNLRVLDLMNQCPPSFDVLQKLHNELSCRHVFDGWKEGVINFPPTYKYEIDSDIYAGEIPREGEEKRCDRILWSGKGIKQLRYQRAELRLSDHQPVSSTFLLEVEVLDRRKLQRPLNVSAAAVHPDILFGSVFFLENLEFLSVFILVLRAYAVNKSWAIGFLIDISGALLMLRELSMDPVSIIQPVSDCGLAILSILSHFYLQEVMNVIDWLGITLAGIGTIGVGAGGEEQEASSVSILQLPRLAFSVVILFVARLKHVQNEPLLTSPSTPRPLNLHNKIFAMDHTDVDNVKPTEECHEVHNVDESDRLVGQLFCSRDQAWYFYKGFAREHGFNARKGTTRLDVKGNVKTQEFCCSKKGFRVSKVNTIDRQRAHTPVTRTGCKARVLVTSTNTNDQWVISKSDHKHNHVLCTPAMTPFMRSNRAVSKADIDEATTLKEVGVGTSQVMNYLTQQAEGYHNVGFTHKDLYNALQRGKAKEIVDGDVNALIAYFDYKKHDDPGFFYDILGDVIAFDTTYKDNLYGRPIMPIVGVNHHHNTIVFSTAIIADETSQSFEWVLQNFLEAMMNKSPISVVTNGDRAMQRAIKSFIPYAKHKLCSWHLSRNAQANIGDPKFTAAFSKCMASWWTTEEFDIQWRSVVSEFNVQKHPWVIEKGNTRHLWAQAYLSGHFFANIRSTQRCESMNVSLAIALKHKKTYLDVRAIEDGISRMRMNELKANYLSSHTKPFQITKLVDLESHAAAIFTRESFRAFQDELIRETLYRIEAEIKSLSDECQHYILSKTLIQSRWTNDAKAFAPSYVDMNVSPGVMQMARFAALRSTSSRLCYIASKTNESFKIARDEMKKLIEELENSFGLNDSVNQSIVVNNVRDPQRKQRKRKEVPKNKVEKKIRRCGYCNGEGHNKLTCPQVKLSLSTSIQPTSTDFFEDGME</sequence>
<evidence type="ECO:0000313" key="8">
    <source>
        <dbReference type="Proteomes" id="UP000436088"/>
    </source>
</evidence>
<keyword evidence="3" id="KW-0408">Iron</keyword>
<gene>
    <name evidence="7" type="ORF">F3Y22_tig00116996pilonHSYRG00337</name>
</gene>
<keyword evidence="4" id="KW-0862">Zinc</keyword>
<dbReference type="InterPro" id="IPR018289">
    <property type="entry name" value="MULE_transposase_dom"/>
</dbReference>
<evidence type="ECO:0000256" key="5">
    <source>
        <dbReference type="SAM" id="MobiDB-lite"/>
    </source>
</evidence>
<proteinExistence type="inferred from homology"/>
<evidence type="ECO:0000256" key="4">
    <source>
        <dbReference type="PROSITE-ProRule" id="PRU00047"/>
    </source>
</evidence>
<reference evidence="7" key="1">
    <citation type="submission" date="2019-09" db="EMBL/GenBank/DDBJ databases">
        <title>Draft genome information of white flower Hibiscus syriacus.</title>
        <authorList>
            <person name="Kim Y.-M."/>
        </authorList>
    </citation>
    <scope>NUCLEOTIDE SEQUENCE [LARGE SCALE GENOMIC DNA]</scope>
    <source>
        <strain evidence="7">YM2019G1</strain>
    </source>
</reference>
<dbReference type="InterPro" id="IPR001878">
    <property type="entry name" value="Znf_CCHC"/>
</dbReference>
<evidence type="ECO:0000256" key="1">
    <source>
        <dbReference type="ARBA" id="ARBA00010768"/>
    </source>
</evidence>
<feature type="domain" description="CCHC-type" evidence="6">
    <location>
        <begin position="346"/>
        <end position="360"/>
    </location>
</feature>
<evidence type="ECO:0000313" key="7">
    <source>
        <dbReference type="EMBL" id="KAE8657265.1"/>
    </source>
</evidence>
<feature type="region of interest" description="Disordered" evidence="5">
    <location>
        <begin position="295"/>
        <end position="342"/>
    </location>
</feature>
<dbReference type="SMART" id="SM00343">
    <property type="entry name" value="ZnF_C2HC"/>
    <property type="match status" value="2"/>
</dbReference>
<dbReference type="Gene3D" id="2.60.120.330">
    <property type="entry name" value="B-lactam Antibiotic, Isopenicillin N Synthase, Chain"/>
    <property type="match status" value="1"/>
</dbReference>
<evidence type="ECO:0000256" key="3">
    <source>
        <dbReference type="ARBA" id="ARBA00023004"/>
    </source>
</evidence>
<dbReference type="Pfam" id="PF14226">
    <property type="entry name" value="DIOX_N"/>
    <property type="match status" value="1"/>
</dbReference>
<name>A0A6A2WNB8_HIBSY</name>
<dbReference type="Pfam" id="PF22669">
    <property type="entry name" value="Exo_endo_phos2"/>
    <property type="match status" value="1"/>
</dbReference>
<dbReference type="GO" id="GO:0003676">
    <property type="term" value="F:nucleic acid binding"/>
    <property type="evidence" value="ECO:0007669"/>
    <property type="project" value="InterPro"/>
</dbReference>
<dbReference type="Gene3D" id="3.60.10.10">
    <property type="entry name" value="Endonuclease/exonuclease/phosphatase"/>
    <property type="match status" value="1"/>
</dbReference>
<dbReference type="EMBL" id="VEPZ02001761">
    <property type="protein sequence ID" value="KAE8657265.1"/>
    <property type="molecule type" value="Genomic_DNA"/>
</dbReference>
<dbReference type="PANTHER" id="PTHR47718">
    <property type="entry name" value="OS01G0519700 PROTEIN"/>
    <property type="match status" value="1"/>
</dbReference>
<dbReference type="GO" id="GO:0008270">
    <property type="term" value="F:zinc ion binding"/>
    <property type="evidence" value="ECO:0007669"/>
    <property type="project" value="UniProtKB-KW"/>
</dbReference>
<keyword evidence="4" id="KW-0863">Zinc-finger</keyword>
<accession>A0A6A2WNB8</accession>
<dbReference type="InterPro" id="IPR000300">
    <property type="entry name" value="IPPc"/>
</dbReference>
<dbReference type="SMART" id="SM00128">
    <property type="entry name" value="IPPc"/>
    <property type="match status" value="1"/>
</dbReference>
<dbReference type="InterPro" id="IPR027443">
    <property type="entry name" value="IPNS-like_sf"/>
</dbReference>
<dbReference type="InterPro" id="IPR004330">
    <property type="entry name" value="FAR1_DNA_bnd_dom"/>
</dbReference>
<organism evidence="7 8">
    <name type="scientific">Hibiscus syriacus</name>
    <name type="common">Rose of Sharon</name>
    <dbReference type="NCBI Taxonomy" id="106335"/>
    <lineage>
        <taxon>Eukaryota</taxon>
        <taxon>Viridiplantae</taxon>
        <taxon>Streptophyta</taxon>
        <taxon>Embryophyta</taxon>
        <taxon>Tracheophyta</taxon>
        <taxon>Spermatophyta</taxon>
        <taxon>Magnoliopsida</taxon>
        <taxon>eudicotyledons</taxon>
        <taxon>Gunneridae</taxon>
        <taxon>Pentapetalae</taxon>
        <taxon>rosids</taxon>
        <taxon>malvids</taxon>
        <taxon>Malvales</taxon>
        <taxon>Malvaceae</taxon>
        <taxon>Malvoideae</taxon>
        <taxon>Hibiscus</taxon>
    </lineage>
</organism>
<dbReference type="SUPFAM" id="SSF57756">
    <property type="entry name" value="Retrovirus zinc finger-like domains"/>
    <property type="match status" value="1"/>
</dbReference>
<dbReference type="Pfam" id="PF14223">
    <property type="entry name" value="Retrotran_gag_2"/>
    <property type="match status" value="1"/>
</dbReference>
<dbReference type="InterPro" id="IPR036691">
    <property type="entry name" value="Endo/exonu/phosph_ase_sf"/>
</dbReference>
<feature type="compositionally biased region" description="Polar residues" evidence="5">
    <location>
        <begin position="305"/>
        <end position="321"/>
    </location>
</feature>
<feature type="compositionally biased region" description="Basic and acidic residues" evidence="5">
    <location>
        <begin position="295"/>
        <end position="304"/>
    </location>
</feature>
<evidence type="ECO:0000259" key="6">
    <source>
        <dbReference type="PROSITE" id="PS50158"/>
    </source>
</evidence>
<dbReference type="Pfam" id="PF03101">
    <property type="entry name" value="FAR1"/>
    <property type="match status" value="1"/>
</dbReference>
<feature type="compositionally biased region" description="Basic residues" evidence="5">
    <location>
        <begin position="331"/>
        <end position="342"/>
    </location>
</feature>